<proteinExistence type="predicted"/>
<evidence type="ECO:0000313" key="1">
    <source>
        <dbReference type="EMBL" id="ENW03451.1"/>
    </source>
</evidence>
<accession>N9FEY5</accession>
<sequence length="57" mass="6591">MPMPIFAACTDVLLQQLYIDSYRLIACYYRQSIDCEKSLFAESGLVNINVVRLIQIF</sequence>
<comment type="caution">
    <text evidence="1">The sequence shown here is derived from an EMBL/GenBank/DDBJ whole genome shotgun (WGS) entry which is preliminary data.</text>
</comment>
<dbReference type="AlphaFoldDB" id="N9FEY5"/>
<dbReference type="EMBL" id="APQK01000014">
    <property type="protein sequence ID" value="ENW03451.1"/>
    <property type="molecule type" value="Genomic_DNA"/>
</dbReference>
<organism evidence="1 2">
    <name type="scientific">Acinetobacter beijerinckii ANC 3835</name>
    <dbReference type="NCBI Taxonomy" id="1217649"/>
    <lineage>
        <taxon>Bacteria</taxon>
        <taxon>Pseudomonadati</taxon>
        <taxon>Pseudomonadota</taxon>
        <taxon>Gammaproteobacteria</taxon>
        <taxon>Moraxellales</taxon>
        <taxon>Moraxellaceae</taxon>
        <taxon>Acinetobacter</taxon>
    </lineage>
</organism>
<gene>
    <name evidence="1" type="ORF">F934_02708</name>
</gene>
<dbReference type="HOGENOM" id="CLU_2985988_0_0_6"/>
<dbReference type="PATRIC" id="fig|1217649.3.peg.2635"/>
<reference evidence="1 2" key="1">
    <citation type="submission" date="2013-02" db="EMBL/GenBank/DDBJ databases">
        <title>The Genome Sequence of Acinetobacter beijerinckii ANC 3835.</title>
        <authorList>
            <consortium name="The Broad Institute Genome Sequencing Platform"/>
            <consortium name="The Broad Institute Genome Sequencing Center for Infectious Disease"/>
            <person name="Cerqueira G."/>
            <person name="Feldgarden M."/>
            <person name="Courvalin P."/>
            <person name="Perichon B."/>
            <person name="Grillot-Courvalin C."/>
            <person name="Clermont D."/>
            <person name="Rocha E."/>
            <person name="Yoon E.-J."/>
            <person name="Nemec A."/>
            <person name="Walker B."/>
            <person name="Young S.K."/>
            <person name="Zeng Q."/>
            <person name="Gargeya S."/>
            <person name="Fitzgerald M."/>
            <person name="Haas B."/>
            <person name="Abouelleil A."/>
            <person name="Alvarado L."/>
            <person name="Arachchi H.M."/>
            <person name="Berlin A.M."/>
            <person name="Chapman S.B."/>
            <person name="Dewar J."/>
            <person name="Goldberg J."/>
            <person name="Griggs A."/>
            <person name="Gujja S."/>
            <person name="Hansen M."/>
            <person name="Howarth C."/>
            <person name="Imamovic A."/>
            <person name="Larimer J."/>
            <person name="McCowan C."/>
            <person name="Murphy C."/>
            <person name="Neiman D."/>
            <person name="Pearson M."/>
            <person name="Priest M."/>
            <person name="Roberts A."/>
            <person name="Saif S."/>
            <person name="Shea T."/>
            <person name="Sisk P."/>
            <person name="Sykes S."/>
            <person name="Wortman J."/>
            <person name="Nusbaum C."/>
            <person name="Birren B."/>
        </authorList>
    </citation>
    <scope>NUCLEOTIDE SEQUENCE [LARGE SCALE GENOMIC DNA]</scope>
    <source>
        <strain evidence="1 2">ANC 3835</strain>
    </source>
</reference>
<evidence type="ECO:0000313" key="2">
    <source>
        <dbReference type="Proteomes" id="UP000018417"/>
    </source>
</evidence>
<protein>
    <submittedName>
        <fullName evidence="1">Uncharacterized protein</fullName>
    </submittedName>
</protein>
<dbReference type="Proteomes" id="UP000018417">
    <property type="component" value="Unassembled WGS sequence"/>
</dbReference>
<name>N9FEY5_9GAMM</name>